<feature type="non-terminal residue" evidence="5">
    <location>
        <position position="91"/>
    </location>
</feature>
<feature type="domain" description="Disease resistance N-terminal" evidence="4">
    <location>
        <begin position="11"/>
        <end position="91"/>
    </location>
</feature>
<keyword evidence="2" id="KW-0547">Nucleotide-binding</keyword>
<evidence type="ECO:0000256" key="1">
    <source>
        <dbReference type="ARBA" id="ARBA00022737"/>
    </source>
</evidence>
<dbReference type="STRING" id="22663.A0A2I0H6Q5"/>
<reference evidence="5 6" key="1">
    <citation type="submission" date="2017-11" db="EMBL/GenBank/DDBJ databases">
        <title>De-novo sequencing of pomegranate (Punica granatum L.) genome.</title>
        <authorList>
            <person name="Akparov Z."/>
            <person name="Amiraslanov A."/>
            <person name="Hajiyeva S."/>
            <person name="Abbasov M."/>
            <person name="Kaur K."/>
            <person name="Hamwieh A."/>
            <person name="Solovyev V."/>
            <person name="Salamov A."/>
            <person name="Braich B."/>
            <person name="Kosarev P."/>
            <person name="Mahmoud A."/>
            <person name="Hajiyev E."/>
            <person name="Babayeva S."/>
            <person name="Izzatullayeva V."/>
            <person name="Mammadov A."/>
            <person name="Mammadov A."/>
            <person name="Sharifova S."/>
            <person name="Ojaghi J."/>
            <person name="Eynullazada K."/>
            <person name="Bayramov B."/>
            <person name="Abdulazimova A."/>
            <person name="Shahmuradov I."/>
        </authorList>
    </citation>
    <scope>NUCLEOTIDE SEQUENCE [LARGE SCALE GENOMIC DNA]</scope>
    <source>
        <strain evidence="6">cv. AG2017</strain>
        <tissue evidence="5">Leaf</tissue>
    </source>
</reference>
<name>A0A2I0H6Q5_PUNGR</name>
<evidence type="ECO:0000256" key="2">
    <source>
        <dbReference type="ARBA" id="ARBA00022741"/>
    </source>
</evidence>
<dbReference type="InterPro" id="IPR041118">
    <property type="entry name" value="Rx_N"/>
</dbReference>
<dbReference type="Proteomes" id="UP000233551">
    <property type="component" value="Unassembled WGS sequence"/>
</dbReference>
<dbReference type="Pfam" id="PF18052">
    <property type="entry name" value="Rx_N"/>
    <property type="match status" value="1"/>
</dbReference>
<dbReference type="GO" id="GO:0000166">
    <property type="term" value="F:nucleotide binding"/>
    <property type="evidence" value="ECO:0007669"/>
    <property type="project" value="UniProtKB-KW"/>
</dbReference>
<accession>A0A2I0H6Q5</accession>
<keyword evidence="1" id="KW-0677">Repeat</keyword>
<dbReference type="Gene3D" id="1.20.5.4130">
    <property type="match status" value="1"/>
</dbReference>
<dbReference type="EMBL" id="PGOL01041665">
    <property type="protein sequence ID" value="PKH99572.1"/>
    <property type="molecule type" value="Genomic_DNA"/>
</dbReference>
<gene>
    <name evidence="5" type="ORF">CRG98_049649</name>
</gene>
<evidence type="ECO:0000256" key="3">
    <source>
        <dbReference type="ARBA" id="ARBA00022821"/>
    </source>
</evidence>
<sequence>MAEPILRYIAERLVDKLASFVGDELSLVWEVKDELLKLQKTLAAISAVIADAEQRQSQEQSLRVWLEDLKGVLYDFENALDEFECQALRKQ</sequence>
<dbReference type="AlphaFoldDB" id="A0A2I0H6Q5"/>
<keyword evidence="3" id="KW-0611">Plant defense</keyword>
<evidence type="ECO:0000313" key="6">
    <source>
        <dbReference type="Proteomes" id="UP000233551"/>
    </source>
</evidence>
<evidence type="ECO:0000313" key="5">
    <source>
        <dbReference type="EMBL" id="PKH99572.1"/>
    </source>
</evidence>
<keyword evidence="6" id="KW-1185">Reference proteome</keyword>
<protein>
    <recommendedName>
        <fullName evidence="4">Disease resistance N-terminal domain-containing protein</fullName>
    </recommendedName>
</protein>
<dbReference type="GO" id="GO:0006952">
    <property type="term" value="P:defense response"/>
    <property type="evidence" value="ECO:0007669"/>
    <property type="project" value="UniProtKB-KW"/>
</dbReference>
<comment type="caution">
    <text evidence="5">The sequence shown here is derived from an EMBL/GenBank/DDBJ whole genome shotgun (WGS) entry which is preliminary data.</text>
</comment>
<evidence type="ECO:0000259" key="4">
    <source>
        <dbReference type="Pfam" id="PF18052"/>
    </source>
</evidence>
<proteinExistence type="predicted"/>
<organism evidence="5 6">
    <name type="scientific">Punica granatum</name>
    <name type="common">Pomegranate</name>
    <dbReference type="NCBI Taxonomy" id="22663"/>
    <lineage>
        <taxon>Eukaryota</taxon>
        <taxon>Viridiplantae</taxon>
        <taxon>Streptophyta</taxon>
        <taxon>Embryophyta</taxon>
        <taxon>Tracheophyta</taxon>
        <taxon>Spermatophyta</taxon>
        <taxon>Magnoliopsida</taxon>
        <taxon>eudicotyledons</taxon>
        <taxon>Gunneridae</taxon>
        <taxon>Pentapetalae</taxon>
        <taxon>rosids</taxon>
        <taxon>malvids</taxon>
        <taxon>Myrtales</taxon>
        <taxon>Lythraceae</taxon>
        <taxon>Punica</taxon>
    </lineage>
</organism>